<dbReference type="AlphaFoldDB" id="A0A401ZSN9"/>
<keyword evidence="2" id="KW-0732">Signal</keyword>
<reference evidence="4" key="1">
    <citation type="submission" date="2018-12" db="EMBL/GenBank/DDBJ databases">
        <title>Tengunoibacter tsumagoiensis gen. nov., sp. nov., Dictyobacter kobayashii sp. nov., D. alpinus sp. nov., and D. joshuensis sp. nov. and description of Dictyobacteraceae fam. nov. within the order Ktedonobacterales isolated from Tengu-no-mugimeshi.</title>
        <authorList>
            <person name="Wang C.M."/>
            <person name="Zheng Y."/>
            <person name="Sakai Y."/>
            <person name="Toyoda A."/>
            <person name="Minakuchi Y."/>
            <person name="Abe K."/>
            <person name="Yokota A."/>
            <person name="Yabe S."/>
        </authorList>
    </citation>
    <scope>NUCLEOTIDE SEQUENCE [LARGE SCALE GENOMIC DNA]</scope>
    <source>
        <strain evidence="4">S-27</strain>
    </source>
</reference>
<dbReference type="InterPro" id="IPR002860">
    <property type="entry name" value="BNR_rpt"/>
</dbReference>
<protein>
    <recommendedName>
        <fullName evidence="5">Photosynthesis system II assembly factor Ycf48/Hcf136-like domain-containing protein</fullName>
    </recommendedName>
</protein>
<feature type="compositionally biased region" description="Low complexity" evidence="1">
    <location>
        <begin position="41"/>
        <end position="82"/>
    </location>
</feature>
<dbReference type="PANTHER" id="PTHR47199:SF2">
    <property type="entry name" value="PHOTOSYSTEM II STABILITY_ASSEMBLY FACTOR HCF136, CHLOROPLASTIC"/>
    <property type="match status" value="1"/>
</dbReference>
<name>A0A401ZSN9_9CHLR</name>
<feature type="signal peptide" evidence="2">
    <location>
        <begin position="1"/>
        <end position="38"/>
    </location>
</feature>
<dbReference type="SUPFAM" id="SSF50939">
    <property type="entry name" value="Sialidases"/>
    <property type="match status" value="2"/>
</dbReference>
<accession>A0A401ZSN9</accession>
<dbReference type="PROSITE" id="PS51257">
    <property type="entry name" value="PROKAR_LIPOPROTEIN"/>
    <property type="match status" value="1"/>
</dbReference>
<sequence length="418" mass="43746">MIKYSMVKLNRGRAFKVTALPLFLSLALVLLLSACSNAGSSASTPSAGTTLTATAQGNATPTSSSTTTVDSSSTGSNSGGNNKPTVPLTAIRMLDTQNGWALTASSILRTSDGGAHWKDVTPANAGLNKDAKATFMNGQYAWIAIPPANMQEGAGITILRTSTGGTNWQSSKINDPRVSIIDMPHFLNAQEGWLEASSTPGAGHAGSDIWHSTDGGQTWTQLSSNADSSGLSLGYVTGISLKDSQTGIATGNLGAGGDNSVPSIALTQNGGRTWQMLSLPHLLGGYDTINNNSQPPVFFGNTVVMPVNVSAQDNPNLLVLYRSSDGGQHWVQTSVAHIAASNTYVLDANHAWATDTQTGKLYRTTDGGDHWNVASNAAYNLLALSFTDTSTGWGVSSQSLYHTTDGGQTWQQVQYTIQ</sequence>
<proteinExistence type="predicted"/>
<feature type="region of interest" description="Disordered" evidence="1">
    <location>
        <begin position="41"/>
        <end position="86"/>
    </location>
</feature>
<dbReference type="RefSeq" id="WP_160146361.1">
    <property type="nucleotide sequence ID" value="NZ_BIFQ01000002.1"/>
</dbReference>
<dbReference type="PANTHER" id="PTHR47199">
    <property type="entry name" value="PHOTOSYSTEM II STABILITY/ASSEMBLY FACTOR HCF136, CHLOROPLASTIC"/>
    <property type="match status" value="1"/>
</dbReference>
<organism evidence="3 4">
    <name type="scientific">Dictyobacter aurantiacus</name>
    <dbReference type="NCBI Taxonomy" id="1936993"/>
    <lineage>
        <taxon>Bacteria</taxon>
        <taxon>Bacillati</taxon>
        <taxon>Chloroflexota</taxon>
        <taxon>Ktedonobacteria</taxon>
        <taxon>Ktedonobacterales</taxon>
        <taxon>Dictyobacteraceae</taxon>
        <taxon>Dictyobacter</taxon>
    </lineage>
</organism>
<gene>
    <name evidence="3" type="ORF">KDAU_72240</name>
</gene>
<evidence type="ECO:0000256" key="1">
    <source>
        <dbReference type="SAM" id="MobiDB-lite"/>
    </source>
</evidence>
<feature type="chain" id="PRO_5019461750" description="Photosynthesis system II assembly factor Ycf48/Hcf136-like domain-containing protein" evidence="2">
    <location>
        <begin position="39"/>
        <end position="418"/>
    </location>
</feature>
<dbReference type="Proteomes" id="UP000287224">
    <property type="component" value="Unassembled WGS sequence"/>
</dbReference>
<comment type="caution">
    <text evidence="3">The sequence shown here is derived from an EMBL/GenBank/DDBJ whole genome shotgun (WGS) entry which is preliminary data.</text>
</comment>
<dbReference type="InterPro" id="IPR036278">
    <property type="entry name" value="Sialidase_sf"/>
</dbReference>
<evidence type="ECO:0000313" key="3">
    <source>
        <dbReference type="EMBL" id="GCE09895.1"/>
    </source>
</evidence>
<dbReference type="EMBL" id="BIFQ01000002">
    <property type="protein sequence ID" value="GCE09895.1"/>
    <property type="molecule type" value="Genomic_DNA"/>
</dbReference>
<evidence type="ECO:0000313" key="4">
    <source>
        <dbReference type="Proteomes" id="UP000287224"/>
    </source>
</evidence>
<dbReference type="Gene3D" id="2.130.10.10">
    <property type="entry name" value="YVTN repeat-like/Quinoprotein amine dehydrogenase"/>
    <property type="match status" value="2"/>
</dbReference>
<dbReference type="InterPro" id="IPR015943">
    <property type="entry name" value="WD40/YVTN_repeat-like_dom_sf"/>
</dbReference>
<dbReference type="Pfam" id="PF02012">
    <property type="entry name" value="BNR"/>
    <property type="match status" value="1"/>
</dbReference>
<evidence type="ECO:0008006" key="5">
    <source>
        <dbReference type="Google" id="ProtNLM"/>
    </source>
</evidence>
<dbReference type="OrthoDB" id="140537at2"/>
<evidence type="ECO:0000256" key="2">
    <source>
        <dbReference type="SAM" id="SignalP"/>
    </source>
</evidence>
<keyword evidence="4" id="KW-1185">Reference proteome</keyword>